<evidence type="ECO:0000313" key="3">
    <source>
        <dbReference type="EMBL" id="TYC98893.1"/>
    </source>
</evidence>
<feature type="compositionally biased region" description="Low complexity" evidence="1">
    <location>
        <begin position="140"/>
        <end position="156"/>
    </location>
</feature>
<gene>
    <name evidence="3" type="ORF">FQ377_07710</name>
</gene>
<keyword evidence="2" id="KW-0472">Membrane</keyword>
<reference evidence="3 4" key="1">
    <citation type="submission" date="2019-08" db="EMBL/GenBank/DDBJ databases">
        <title>Genone of Arthrobacter echini P9.</title>
        <authorList>
            <person name="Bowman J.P."/>
        </authorList>
    </citation>
    <scope>NUCLEOTIDE SEQUENCE [LARGE SCALE GENOMIC DNA]</scope>
    <source>
        <strain evidence="3 4">P9</strain>
    </source>
</reference>
<proteinExistence type="predicted"/>
<feature type="region of interest" description="Disordered" evidence="1">
    <location>
        <begin position="61"/>
        <end position="96"/>
    </location>
</feature>
<feature type="transmembrane region" description="Helical" evidence="2">
    <location>
        <begin position="113"/>
        <end position="131"/>
    </location>
</feature>
<feature type="compositionally biased region" description="Low complexity" evidence="1">
    <location>
        <begin position="212"/>
        <end position="248"/>
    </location>
</feature>
<protein>
    <submittedName>
        <fullName evidence="3">Uncharacterized protein</fullName>
    </submittedName>
</protein>
<name>A0A5D0XQR5_9MICC</name>
<comment type="caution">
    <text evidence="3">The sequence shown here is derived from an EMBL/GenBank/DDBJ whole genome shotgun (WGS) entry which is preliminary data.</text>
</comment>
<feature type="transmembrane region" description="Helical" evidence="2">
    <location>
        <begin position="28"/>
        <end position="48"/>
    </location>
</feature>
<dbReference type="OrthoDB" id="3298267at2"/>
<evidence type="ECO:0000256" key="1">
    <source>
        <dbReference type="SAM" id="MobiDB-lite"/>
    </source>
</evidence>
<evidence type="ECO:0000313" key="4">
    <source>
        <dbReference type="Proteomes" id="UP000323410"/>
    </source>
</evidence>
<keyword evidence="2" id="KW-1133">Transmembrane helix</keyword>
<feature type="region of interest" description="Disordered" evidence="1">
    <location>
        <begin position="138"/>
        <end position="248"/>
    </location>
</feature>
<sequence length="248" mass="25403">MKISWTQSIGSALGAVSSAVLLSTLGVAGTLIGAALGSLVITIGGALYSRSLQVTKERVLQTADRARSSRSGPDGVPPDFQDDDAPSPPVGEDTAPVAVSWQRRLRTLPWKRVLGTGAAVFAIAMALILAFELTTGRPVSSYTGGSSKTESGTSIPGFGGSPGSGTDEESPRPEGPQEDTTPDPQQDGTNQDEATPDETSEDPVTPGPGVPTSPQEEAPQAPQPQDDAPQQDPPADVAPGPQQQDDPG</sequence>
<dbReference type="RefSeq" id="WP_148600676.1">
    <property type="nucleotide sequence ID" value="NZ_VSLD01000003.1"/>
</dbReference>
<dbReference type="EMBL" id="VSLD01000003">
    <property type="protein sequence ID" value="TYC98893.1"/>
    <property type="molecule type" value="Genomic_DNA"/>
</dbReference>
<organism evidence="3 4">
    <name type="scientific">Arthrobacter echini</name>
    <dbReference type="NCBI Taxonomy" id="1529066"/>
    <lineage>
        <taxon>Bacteria</taxon>
        <taxon>Bacillati</taxon>
        <taxon>Actinomycetota</taxon>
        <taxon>Actinomycetes</taxon>
        <taxon>Micrococcales</taxon>
        <taxon>Micrococcaceae</taxon>
        <taxon>Arthrobacter</taxon>
    </lineage>
</organism>
<keyword evidence="4" id="KW-1185">Reference proteome</keyword>
<feature type="compositionally biased region" description="Polar residues" evidence="1">
    <location>
        <begin position="182"/>
        <end position="193"/>
    </location>
</feature>
<dbReference type="Proteomes" id="UP000323410">
    <property type="component" value="Unassembled WGS sequence"/>
</dbReference>
<evidence type="ECO:0000256" key="2">
    <source>
        <dbReference type="SAM" id="Phobius"/>
    </source>
</evidence>
<dbReference type="AlphaFoldDB" id="A0A5D0XQR5"/>
<accession>A0A5D0XQR5</accession>
<keyword evidence="2" id="KW-0812">Transmembrane</keyword>